<name>A0AAV5LLQ0_9ROSI</name>
<dbReference type="EMBL" id="BPVZ01000126">
    <property type="protein sequence ID" value="GKV38098.1"/>
    <property type="molecule type" value="Genomic_DNA"/>
</dbReference>
<evidence type="ECO:0000313" key="1">
    <source>
        <dbReference type="EMBL" id="GKV38098.1"/>
    </source>
</evidence>
<comment type="caution">
    <text evidence="1">The sequence shown here is derived from an EMBL/GenBank/DDBJ whole genome shotgun (WGS) entry which is preliminary data.</text>
</comment>
<organism evidence="1 2">
    <name type="scientific">Rubroshorea leprosula</name>
    <dbReference type="NCBI Taxonomy" id="152421"/>
    <lineage>
        <taxon>Eukaryota</taxon>
        <taxon>Viridiplantae</taxon>
        <taxon>Streptophyta</taxon>
        <taxon>Embryophyta</taxon>
        <taxon>Tracheophyta</taxon>
        <taxon>Spermatophyta</taxon>
        <taxon>Magnoliopsida</taxon>
        <taxon>eudicotyledons</taxon>
        <taxon>Gunneridae</taxon>
        <taxon>Pentapetalae</taxon>
        <taxon>rosids</taxon>
        <taxon>malvids</taxon>
        <taxon>Malvales</taxon>
        <taxon>Dipterocarpaceae</taxon>
        <taxon>Rubroshorea</taxon>
    </lineage>
</organism>
<sequence>MTSLRFPIFEFDQKSCSWKYPILPISLPSLRNLGTCVCCKKRILKTRGSERNS</sequence>
<protein>
    <submittedName>
        <fullName evidence="1">Uncharacterized protein</fullName>
    </submittedName>
</protein>
<proteinExistence type="predicted"/>
<gene>
    <name evidence="1" type="ORF">SLEP1_g46044</name>
</gene>
<accession>A0AAV5LLQ0</accession>
<reference evidence="1 2" key="1">
    <citation type="journal article" date="2021" name="Commun. Biol.">
        <title>The genome of Shorea leprosula (Dipterocarpaceae) highlights the ecological relevance of drought in aseasonal tropical rainforests.</title>
        <authorList>
            <person name="Ng K.K.S."/>
            <person name="Kobayashi M.J."/>
            <person name="Fawcett J.A."/>
            <person name="Hatakeyama M."/>
            <person name="Paape T."/>
            <person name="Ng C.H."/>
            <person name="Ang C.C."/>
            <person name="Tnah L.H."/>
            <person name="Lee C.T."/>
            <person name="Nishiyama T."/>
            <person name="Sese J."/>
            <person name="O'Brien M.J."/>
            <person name="Copetti D."/>
            <person name="Mohd Noor M.I."/>
            <person name="Ong R.C."/>
            <person name="Putra M."/>
            <person name="Sireger I.Z."/>
            <person name="Indrioko S."/>
            <person name="Kosugi Y."/>
            <person name="Izuno A."/>
            <person name="Isagi Y."/>
            <person name="Lee S.L."/>
            <person name="Shimizu K.K."/>
        </authorList>
    </citation>
    <scope>NUCLEOTIDE SEQUENCE [LARGE SCALE GENOMIC DNA]</scope>
    <source>
        <strain evidence="1">214</strain>
    </source>
</reference>
<dbReference type="Proteomes" id="UP001054252">
    <property type="component" value="Unassembled WGS sequence"/>
</dbReference>
<keyword evidence="2" id="KW-1185">Reference proteome</keyword>
<dbReference type="AlphaFoldDB" id="A0AAV5LLQ0"/>
<evidence type="ECO:0000313" key="2">
    <source>
        <dbReference type="Proteomes" id="UP001054252"/>
    </source>
</evidence>